<accession>A0A323V457</accession>
<dbReference type="OrthoDB" id="8641910at2"/>
<gene>
    <name evidence="2" type="ORF">DNK49_19020</name>
</gene>
<proteinExistence type="predicted"/>
<comment type="caution">
    <text evidence="2">The sequence shown here is derived from an EMBL/GenBank/DDBJ whole genome shotgun (WGS) entry which is preliminary data.</text>
</comment>
<reference evidence="2 3" key="1">
    <citation type="submission" date="2018-06" db="EMBL/GenBank/DDBJ databases">
        <title>Azoarcus communis strain SWub3 genome.</title>
        <authorList>
            <person name="Zorraquino Salvo V."/>
            <person name="Toubiana D."/>
            <person name="Blumwald E."/>
        </authorList>
    </citation>
    <scope>NUCLEOTIDE SEQUENCE [LARGE SCALE GENOMIC DNA]</scope>
    <source>
        <strain evidence="2 3">SWub3</strain>
    </source>
</reference>
<sequence>MMRDDAFPNQDNPAPEKKSPPDWERIELDYRAGIKSLREIATEHGISEGAIRKRARRDGWERDLSAKIQARAEGLVRKEAVRSEVRTERTASERQIVEANAQGVADVLLSHRRDIQRTRTVVMAMMAELEASCGEEQAALLVQLGEMMRNPDQYGRDKFNDLYQAIVSLPGRAKTMKDLAASLATLVDKEREAFNIGAKTPNGEEPAGGARALTDAERAVRLSRLFASSPEVAAAMLKRVTGNG</sequence>
<evidence type="ECO:0000313" key="2">
    <source>
        <dbReference type="EMBL" id="PZA14938.1"/>
    </source>
</evidence>
<organism evidence="2 3">
    <name type="scientific">Parazoarcus communis SWub3 = DSM 12120</name>
    <dbReference type="NCBI Taxonomy" id="1121029"/>
    <lineage>
        <taxon>Bacteria</taxon>
        <taxon>Pseudomonadati</taxon>
        <taxon>Pseudomonadota</taxon>
        <taxon>Betaproteobacteria</taxon>
        <taxon>Rhodocyclales</taxon>
        <taxon>Zoogloeaceae</taxon>
        <taxon>Parazoarcus</taxon>
    </lineage>
</organism>
<dbReference type="RefSeq" id="WP_110528371.1">
    <property type="nucleotide sequence ID" value="NZ_QKOE01000019.1"/>
</dbReference>
<protein>
    <submittedName>
        <fullName evidence="2">Uncharacterized protein</fullName>
    </submittedName>
</protein>
<keyword evidence="3" id="KW-1185">Reference proteome</keyword>
<feature type="region of interest" description="Disordered" evidence="1">
    <location>
        <begin position="1"/>
        <end position="24"/>
    </location>
</feature>
<feature type="compositionally biased region" description="Basic and acidic residues" evidence="1">
    <location>
        <begin position="14"/>
        <end position="24"/>
    </location>
</feature>
<name>A0A323V457_9RHOO</name>
<dbReference type="EMBL" id="QKOE01000019">
    <property type="protein sequence ID" value="PZA14938.1"/>
    <property type="molecule type" value="Genomic_DNA"/>
</dbReference>
<dbReference type="AlphaFoldDB" id="A0A323V457"/>
<evidence type="ECO:0000256" key="1">
    <source>
        <dbReference type="SAM" id="MobiDB-lite"/>
    </source>
</evidence>
<dbReference type="Proteomes" id="UP000248259">
    <property type="component" value="Unassembled WGS sequence"/>
</dbReference>
<evidence type="ECO:0000313" key="3">
    <source>
        <dbReference type="Proteomes" id="UP000248259"/>
    </source>
</evidence>